<dbReference type="FunFam" id="3.30.470.20:FF:000059">
    <property type="entry name" value="Synapsin-3"/>
    <property type="match status" value="1"/>
</dbReference>
<feature type="region of interest" description="Disordered" evidence="5">
    <location>
        <begin position="172"/>
        <end position="247"/>
    </location>
</feature>
<dbReference type="PRINTS" id="PR01368">
    <property type="entry name" value="SYNAPSIN"/>
</dbReference>
<evidence type="ECO:0000256" key="3">
    <source>
        <dbReference type="ARBA" id="ARBA00023018"/>
    </source>
</evidence>
<keyword evidence="8" id="KW-1185">Reference proteome</keyword>
<protein>
    <recommendedName>
        <fullName evidence="6">Synapsin ATP-binding domain-containing protein</fullName>
    </recommendedName>
</protein>
<dbReference type="InterPro" id="IPR020898">
    <property type="entry name" value="Synapsin_ATP-bd_dom"/>
</dbReference>
<evidence type="ECO:0000256" key="1">
    <source>
        <dbReference type="ARBA" id="ARBA00008243"/>
    </source>
</evidence>
<comment type="similarity">
    <text evidence="1">Belongs to the synapsin family.</text>
</comment>
<keyword evidence="3" id="KW-0770">Synapse</keyword>
<sequence length="263" mass="28289">MLTTPRFPVVIKIGHAHAGMGKVKVDNHQDFQDIGSVIAITNCYATTESFLDAQYDIRVQKIGNTYKAFKRTSISGNWKANTGSAVVEEMPMNGRFKLWIDEAAELFGGMDIVTVEAIHTKDGKDFIIEVNDSSMCLMGEKQEDDRKAIAELVIQKMHAVIIKNTISTKVSSSSLLSTSPAPSISRSAPHSPSATSPQTTPFRPSNNHTPNSVRSLGAASTTSTSNATAGGSQASSSARATPTEDEDTFKNLKKTFASIFGDL</sequence>
<dbReference type="PANTHER" id="PTHR10841:SF17">
    <property type="entry name" value="SYNAPSIN"/>
    <property type="match status" value="1"/>
</dbReference>
<evidence type="ECO:0000313" key="8">
    <source>
        <dbReference type="Proteomes" id="UP000007110"/>
    </source>
</evidence>
<feature type="compositionally biased region" description="Low complexity" evidence="5">
    <location>
        <begin position="172"/>
        <end position="185"/>
    </location>
</feature>
<dbReference type="PROSITE" id="PS00416">
    <property type="entry name" value="SYNAPSIN_2"/>
    <property type="match status" value="1"/>
</dbReference>
<dbReference type="Gene3D" id="3.30.470.20">
    <property type="entry name" value="ATP-grasp fold, B domain"/>
    <property type="match status" value="1"/>
</dbReference>
<feature type="compositionally biased region" description="Low complexity" evidence="5">
    <location>
        <begin position="217"/>
        <end position="241"/>
    </location>
</feature>
<dbReference type="Proteomes" id="UP000007110">
    <property type="component" value="Unassembled WGS sequence"/>
</dbReference>
<dbReference type="EnsemblMetazoa" id="XM_030973572">
    <property type="protein sequence ID" value="XP_030829432"/>
    <property type="gene ID" value="LOC100889955"/>
</dbReference>
<evidence type="ECO:0000256" key="5">
    <source>
        <dbReference type="SAM" id="MobiDB-lite"/>
    </source>
</evidence>
<dbReference type="InterPro" id="IPR001359">
    <property type="entry name" value="Synapsin"/>
</dbReference>
<proteinExistence type="inferred from homology"/>
<dbReference type="AlphaFoldDB" id="A0A7M7N0R6"/>
<dbReference type="Pfam" id="PF02750">
    <property type="entry name" value="Synapsin_C"/>
    <property type="match status" value="1"/>
</dbReference>
<dbReference type="GO" id="GO:0008021">
    <property type="term" value="C:synaptic vesicle"/>
    <property type="evidence" value="ECO:0007669"/>
    <property type="project" value="InterPro"/>
</dbReference>
<organism evidence="7 8">
    <name type="scientific">Strongylocentrotus purpuratus</name>
    <name type="common">Purple sea urchin</name>
    <dbReference type="NCBI Taxonomy" id="7668"/>
    <lineage>
        <taxon>Eukaryota</taxon>
        <taxon>Metazoa</taxon>
        <taxon>Echinodermata</taxon>
        <taxon>Eleutherozoa</taxon>
        <taxon>Echinozoa</taxon>
        <taxon>Echinoidea</taxon>
        <taxon>Euechinoidea</taxon>
        <taxon>Echinacea</taxon>
        <taxon>Camarodonta</taxon>
        <taxon>Echinidea</taxon>
        <taxon>Strongylocentrotidae</taxon>
        <taxon>Strongylocentrotus</taxon>
    </lineage>
</organism>
<dbReference type="GO" id="GO:0007269">
    <property type="term" value="P:neurotransmitter secretion"/>
    <property type="evidence" value="ECO:0007669"/>
    <property type="project" value="InterPro"/>
</dbReference>
<dbReference type="GeneID" id="100889955"/>
<feature type="compositionally biased region" description="Polar residues" evidence="5">
    <location>
        <begin position="186"/>
        <end position="214"/>
    </location>
</feature>
<keyword evidence="2" id="KW-0597">Phosphoprotein</keyword>
<comment type="subcellular location">
    <subcellularLocation>
        <location evidence="4">Synapse</location>
    </subcellularLocation>
</comment>
<feature type="domain" description="Synapsin ATP-binding" evidence="6">
    <location>
        <begin position="1"/>
        <end position="158"/>
    </location>
</feature>
<evidence type="ECO:0000313" key="7">
    <source>
        <dbReference type="EnsemblMetazoa" id="XP_030829432"/>
    </source>
</evidence>
<reference evidence="7" key="2">
    <citation type="submission" date="2021-01" db="UniProtKB">
        <authorList>
            <consortium name="EnsemblMetazoa"/>
        </authorList>
    </citation>
    <scope>IDENTIFICATION</scope>
</reference>
<evidence type="ECO:0000256" key="4">
    <source>
        <dbReference type="ARBA" id="ARBA00034103"/>
    </source>
</evidence>
<dbReference type="PANTHER" id="PTHR10841">
    <property type="entry name" value="SYNAPSIN"/>
    <property type="match status" value="1"/>
</dbReference>
<accession>A0A7M7N0R6</accession>
<dbReference type="RefSeq" id="XP_030829432.1">
    <property type="nucleotide sequence ID" value="XM_030973572.1"/>
</dbReference>
<dbReference type="InterPro" id="IPR019735">
    <property type="entry name" value="Synapsin_CS"/>
</dbReference>
<evidence type="ECO:0000256" key="2">
    <source>
        <dbReference type="ARBA" id="ARBA00022553"/>
    </source>
</evidence>
<dbReference type="SUPFAM" id="SSF56059">
    <property type="entry name" value="Glutathione synthetase ATP-binding domain-like"/>
    <property type="match status" value="1"/>
</dbReference>
<reference evidence="8" key="1">
    <citation type="submission" date="2015-02" db="EMBL/GenBank/DDBJ databases">
        <title>Genome sequencing for Strongylocentrotus purpuratus.</title>
        <authorList>
            <person name="Murali S."/>
            <person name="Liu Y."/>
            <person name="Vee V."/>
            <person name="English A."/>
            <person name="Wang M."/>
            <person name="Skinner E."/>
            <person name="Han Y."/>
            <person name="Muzny D.M."/>
            <person name="Worley K.C."/>
            <person name="Gibbs R.A."/>
        </authorList>
    </citation>
    <scope>NUCLEOTIDE SEQUENCE</scope>
</reference>
<name>A0A7M7N0R6_STRPU</name>
<evidence type="ECO:0000259" key="6">
    <source>
        <dbReference type="Pfam" id="PF02750"/>
    </source>
</evidence>
<dbReference type="FunFam" id="3.30.1490.20:FF:000008">
    <property type="entry name" value="Synapsin I"/>
    <property type="match status" value="1"/>
</dbReference>